<evidence type="ECO:0000313" key="2">
    <source>
        <dbReference type="Proteomes" id="UP000184001"/>
    </source>
</evidence>
<accession>A0A8G2CCB5</accession>
<feature type="non-terminal residue" evidence="1">
    <location>
        <position position="1"/>
    </location>
</feature>
<comment type="caution">
    <text evidence="1">The sequence shown here is derived from an EMBL/GenBank/DDBJ whole genome shotgun (WGS) entry which is preliminary data.</text>
</comment>
<dbReference type="RefSeq" id="WP_073021084.1">
    <property type="nucleotide sequence ID" value="NZ_FQZR01000016.1"/>
</dbReference>
<protein>
    <submittedName>
        <fullName evidence="1">Uncharacterized protein</fullName>
    </submittedName>
</protein>
<dbReference type="Proteomes" id="UP000184001">
    <property type="component" value="Unassembled WGS sequence"/>
</dbReference>
<gene>
    <name evidence="1" type="ORF">SAMN05660830_03170</name>
</gene>
<reference evidence="1 2" key="1">
    <citation type="submission" date="2016-11" db="EMBL/GenBank/DDBJ databases">
        <authorList>
            <person name="Varghese N."/>
            <person name="Submissions S."/>
        </authorList>
    </citation>
    <scope>NUCLEOTIDE SEQUENCE [LARGE SCALE GENOMIC DNA]</scope>
    <source>
        <strain evidence="1 2">DSM 17919</strain>
    </source>
</reference>
<sequence length="195" mass="21495">DKVVLVDGSALKLPNFDFDETLHAIQFDGQEGQIEFETPDGGVSTAPISELEVQPYVEAWNAEKARLEAIIPPKPTLTEARTTKQRQIAAAHDAFLKAQSVEYSEMERQTWDSQRTESQALLADPQAAAPLVRAIANARGMDVIEMARRIQENTQAWSVLAGHATGQRLKYQDALEACTTVEQVEAISISFTTPE</sequence>
<dbReference type="AlphaFoldDB" id="A0A8G2CCB5"/>
<dbReference type="EMBL" id="FQZR01000016">
    <property type="protein sequence ID" value="SHJ76367.1"/>
    <property type="molecule type" value="Genomic_DNA"/>
</dbReference>
<organism evidence="1 2">
    <name type="scientific">Halodesulfovibrio aestuarii</name>
    <dbReference type="NCBI Taxonomy" id="126333"/>
    <lineage>
        <taxon>Bacteria</taxon>
        <taxon>Pseudomonadati</taxon>
        <taxon>Thermodesulfobacteriota</taxon>
        <taxon>Desulfovibrionia</taxon>
        <taxon>Desulfovibrionales</taxon>
        <taxon>Desulfovibrionaceae</taxon>
        <taxon>Halodesulfovibrio</taxon>
    </lineage>
</organism>
<evidence type="ECO:0000313" key="1">
    <source>
        <dbReference type="EMBL" id="SHJ76367.1"/>
    </source>
</evidence>
<proteinExistence type="predicted"/>
<name>A0A8G2CCB5_9BACT</name>